<evidence type="ECO:0000256" key="5">
    <source>
        <dbReference type="ARBA" id="ARBA00022989"/>
    </source>
</evidence>
<keyword evidence="3 7" id="KW-0812">Transmembrane</keyword>
<protein>
    <submittedName>
        <fullName evidence="9">SLC13 family permease</fullName>
    </submittedName>
</protein>
<dbReference type="InterPro" id="IPR006037">
    <property type="entry name" value="RCK_C"/>
</dbReference>
<dbReference type="Gene3D" id="3.30.70.1450">
    <property type="entry name" value="Regulator of K+ conductance, C-terminal domain"/>
    <property type="match status" value="1"/>
</dbReference>
<feature type="transmembrane region" description="Helical" evidence="7">
    <location>
        <begin position="327"/>
        <end position="345"/>
    </location>
</feature>
<dbReference type="SUPFAM" id="SSF116726">
    <property type="entry name" value="TrkA C-terminal domain-like"/>
    <property type="match status" value="1"/>
</dbReference>
<feature type="transmembrane region" description="Helical" evidence="7">
    <location>
        <begin position="351"/>
        <end position="369"/>
    </location>
</feature>
<dbReference type="InterPro" id="IPR036721">
    <property type="entry name" value="RCK_C_sf"/>
</dbReference>
<evidence type="ECO:0000256" key="1">
    <source>
        <dbReference type="ARBA" id="ARBA00004141"/>
    </source>
</evidence>
<dbReference type="InterPro" id="IPR004680">
    <property type="entry name" value="Cit_transptr-like_dom"/>
</dbReference>
<dbReference type="AlphaFoldDB" id="A0A9X3RYT3"/>
<dbReference type="GO" id="GO:0005886">
    <property type="term" value="C:plasma membrane"/>
    <property type="evidence" value="ECO:0007669"/>
    <property type="project" value="TreeGrafter"/>
</dbReference>
<feature type="transmembrane region" description="Helical" evidence="7">
    <location>
        <begin position="26"/>
        <end position="44"/>
    </location>
</feature>
<dbReference type="RefSeq" id="WP_270038818.1">
    <property type="nucleotide sequence ID" value="NZ_JAPDOD010000004.1"/>
</dbReference>
<feature type="transmembrane region" description="Helical" evidence="7">
    <location>
        <begin position="460"/>
        <end position="479"/>
    </location>
</feature>
<keyword evidence="2" id="KW-0813">Transport</keyword>
<name>A0A9X3RYT3_9ACTN</name>
<keyword evidence="6 7" id="KW-0472">Membrane</keyword>
<feature type="transmembrane region" description="Helical" evidence="7">
    <location>
        <begin position="420"/>
        <end position="448"/>
    </location>
</feature>
<keyword evidence="5 7" id="KW-1133">Transmembrane helix</keyword>
<comment type="subcellular location">
    <subcellularLocation>
        <location evidence="1">Membrane</location>
        <topology evidence="1">Multi-pass membrane protein</topology>
    </subcellularLocation>
</comment>
<evidence type="ECO:0000256" key="7">
    <source>
        <dbReference type="SAM" id="Phobius"/>
    </source>
</evidence>
<dbReference type="GO" id="GO:0008324">
    <property type="term" value="F:monoatomic cation transmembrane transporter activity"/>
    <property type="evidence" value="ECO:0007669"/>
    <property type="project" value="InterPro"/>
</dbReference>
<proteinExistence type="predicted"/>
<keyword evidence="4" id="KW-0677">Repeat</keyword>
<feature type="transmembrane region" description="Helical" evidence="7">
    <location>
        <begin position="56"/>
        <end position="78"/>
    </location>
</feature>
<reference evidence="9" key="1">
    <citation type="submission" date="2022-10" db="EMBL/GenBank/DDBJ databases">
        <title>The WGS of Solirubrobacter ginsenosidimutans DSM 21036.</title>
        <authorList>
            <person name="Jiang Z."/>
        </authorList>
    </citation>
    <scope>NUCLEOTIDE SEQUENCE</scope>
    <source>
        <strain evidence="9">DSM 21036</strain>
    </source>
</reference>
<evidence type="ECO:0000256" key="2">
    <source>
        <dbReference type="ARBA" id="ARBA00022448"/>
    </source>
</evidence>
<organism evidence="9 10">
    <name type="scientific">Solirubrobacter ginsenosidimutans</name>
    <dbReference type="NCBI Taxonomy" id="490573"/>
    <lineage>
        <taxon>Bacteria</taxon>
        <taxon>Bacillati</taxon>
        <taxon>Actinomycetota</taxon>
        <taxon>Thermoleophilia</taxon>
        <taxon>Solirubrobacterales</taxon>
        <taxon>Solirubrobacteraceae</taxon>
        <taxon>Solirubrobacter</taxon>
    </lineage>
</organism>
<evidence type="ECO:0000256" key="4">
    <source>
        <dbReference type="ARBA" id="ARBA00022737"/>
    </source>
</evidence>
<dbReference type="Proteomes" id="UP001149140">
    <property type="component" value="Unassembled WGS sequence"/>
</dbReference>
<dbReference type="PANTHER" id="PTHR43652:SF1">
    <property type="entry name" value="RESPONSE REGULATOR"/>
    <property type="match status" value="1"/>
</dbReference>
<evidence type="ECO:0000313" key="9">
    <source>
        <dbReference type="EMBL" id="MDA0160050.1"/>
    </source>
</evidence>
<evidence type="ECO:0000259" key="8">
    <source>
        <dbReference type="PROSITE" id="PS51202"/>
    </source>
</evidence>
<feature type="domain" description="RCK C-terminal" evidence="8">
    <location>
        <begin position="226"/>
        <end position="309"/>
    </location>
</feature>
<comment type="caution">
    <text evidence="9">The sequence shown here is derived from an EMBL/GenBank/DDBJ whole genome shotgun (WGS) entry which is preliminary data.</text>
</comment>
<feature type="transmembrane region" description="Helical" evidence="7">
    <location>
        <begin position="381"/>
        <end position="400"/>
    </location>
</feature>
<dbReference type="Pfam" id="PF03600">
    <property type="entry name" value="CitMHS"/>
    <property type="match status" value="1"/>
</dbReference>
<dbReference type="PANTHER" id="PTHR43652">
    <property type="entry name" value="BASIC AMINO ACID ANTIPORTER YFCC-RELATED"/>
    <property type="match status" value="1"/>
</dbReference>
<evidence type="ECO:0000256" key="3">
    <source>
        <dbReference type="ARBA" id="ARBA00022692"/>
    </source>
</evidence>
<dbReference type="InterPro" id="IPR051679">
    <property type="entry name" value="DASS-Related_Transporters"/>
</dbReference>
<dbReference type="PROSITE" id="PS51202">
    <property type="entry name" value="RCK_C"/>
    <property type="match status" value="1"/>
</dbReference>
<evidence type="ECO:0000313" key="10">
    <source>
        <dbReference type="Proteomes" id="UP001149140"/>
    </source>
</evidence>
<gene>
    <name evidence="9" type="ORF">OM076_07240</name>
</gene>
<dbReference type="CDD" id="cd01115">
    <property type="entry name" value="SLC13_permease"/>
    <property type="match status" value="1"/>
</dbReference>
<feature type="transmembrane region" description="Helical" evidence="7">
    <location>
        <begin position="499"/>
        <end position="519"/>
    </location>
</feature>
<dbReference type="EMBL" id="JAPDOD010000004">
    <property type="protein sequence ID" value="MDA0160050.1"/>
    <property type="molecule type" value="Genomic_DNA"/>
</dbReference>
<accession>A0A9X3RYT3</accession>
<keyword evidence="10" id="KW-1185">Reference proteome</keyword>
<dbReference type="GO" id="GO:0006813">
    <property type="term" value="P:potassium ion transport"/>
    <property type="evidence" value="ECO:0007669"/>
    <property type="project" value="InterPro"/>
</dbReference>
<evidence type="ECO:0000256" key="6">
    <source>
        <dbReference type="ARBA" id="ARBA00023136"/>
    </source>
</evidence>
<feature type="transmembrane region" description="Helical" evidence="7">
    <location>
        <begin position="135"/>
        <end position="160"/>
    </location>
</feature>
<feature type="transmembrane region" description="Helical" evidence="7">
    <location>
        <begin position="98"/>
        <end position="123"/>
    </location>
</feature>
<sequence length="521" mass="53459">MDDSTITFVVLGAVVALFVWDRLPVAIVAIGVALSLWATGVLSLDDALAGFGDPTVLFIASLFVVSEALDASGVTAWVGQELVARVGDSRTKLIVYTMGLVALLTALINVNGAVAALVPVAVVMAVRTGRSPSQLLLPLAFGAHAGSLLALTGTPVNVIVSEAAADAGVGSFGYLEFALVGVPLTLGVILIVVLFGERLLPERHPRSIAPDFSGHARTLIEQYELDHREDALMTRRYGVAEVVIPPRSQLAGDRVFPGMITASGDLAILAVQRGGDDTGPGETVLAEGDTLLLQGSWAALDSNLDDPEVLVVDAPDLVRRQAVPLGAGARTALIVLLAMVVALATGAVPPAVAGLGAACLMILLGVLTVEQAQRGISWTTVVLVGGMISLSTAMVSSGAAGQLADALVDVVGDAGPHALLLGLFVLTAVLGQLISNMATALIVIPIALSAAADMDVSAKPVLMAVTVSAAASFLTPVATPANLMVMEPGGYRFGDYWKLGLPLLVLFGVVAVLLVPVFWSF</sequence>
<feature type="transmembrane region" description="Helical" evidence="7">
    <location>
        <begin position="172"/>
        <end position="196"/>
    </location>
</feature>